<proteinExistence type="inferred from homology"/>
<dbReference type="AlphaFoldDB" id="A0A2S6BZW7"/>
<accession>A0A2S6BZW7</accession>
<dbReference type="Proteomes" id="UP000237631">
    <property type="component" value="Unassembled WGS sequence"/>
</dbReference>
<dbReference type="EMBL" id="PNEN01001623">
    <property type="protein sequence ID" value="PPJ53018.1"/>
    <property type="molecule type" value="Genomic_DNA"/>
</dbReference>
<organism evidence="3 4">
    <name type="scientific">Cercospora berteroae</name>
    <dbReference type="NCBI Taxonomy" id="357750"/>
    <lineage>
        <taxon>Eukaryota</taxon>
        <taxon>Fungi</taxon>
        <taxon>Dikarya</taxon>
        <taxon>Ascomycota</taxon>
        <taxon>Pezizomycotina</taxon>
        <taxon>Dothideomycetes</taxon>
        <taxon>Dothideomycetidae</taxon>
        <taxon>Mycosphaerellales</taxon>
        <taxon>Mycosphaerellaceae</taxon>
        <taxon>Cercospora</taxon>
    </lineage>
</organism>
<name>A0A2S6BZW7_9PEZI</name>
<dbReference type="PANTHER" id="PTHR33365">
    <property type="entry name" value="YALI0B05434P"/>
    <property type="match status" value="1"/>
</dbReference>
<dbReference type="GO" id="GO:0043386">
    <property type="term" value="P:mycotoxin biosynthetic process"/>
    <property type="evidence" value="ECO:0007669"/>
    <property type="project" value="InterPro"/>
</dbReference>
<evidence type="ECO:0000313" key="4">
    <source>
        <dbReference type="Proteomes" id="UP000237631"/>
    </source>
</evidence>
<evidence type="ECO:0000313" key="3">
    <source>
        <dbReference type="EMBL" id="PPJ53018.1"/>
    </source>
</evidence>
<evidence type="ECO:0008006" key="5">
    <source>
        <dbReference type="Google" id="ProtNLM"/>
    </source>
</evidence>
<comment type="caution">
    <text evidence="3">The sequence shown here is derived from an EMBL/GenBank/DDBJ whole genome shotgun (WGS) entry which is preliminary data.</text>
</comment>
<comment type="similarity">
    <text evidence="2">Belongs to the ustYa family.</text>
</comment>
<sequence length="308" mass="34096">MHRLALKWFASLCYYDNFATTTAHNMFGAIHDKYSHSYTRKAFSSNSTYARLPEEESEECTSSEQTIGTAASLSRRLAHVTDFCFRALVLLMTVYVAVTLALRQSDCHASSTAMTNSFIPEYLRRGPQLLVKWDDYPEFDGGSKAADDAWDSLMPRGRGYIAIPNPAQYGLGRGKDRGDPDGDIYAISGFHQMHCLGIIREVFLALRNDSSSIDFSAAVQGHPPLGDHVNHCIQYIRQGIMCAADPTIESLAEDVEQDGRGRVTDLGWGNTHVCRSWDSLKNYAAMHTHARGGGLGAKEYVAEAVRLS</sequence>
<evidence type="ECO:0000256" key="1">
    <source>
        <dbReference type="ARBA" id="ARBA00004685"/>
    </source>
</evidence>
<keyword evidence="4" id="KW-1185">Reference proteome</keyword>
<dbReference type="OrthoDB" id="3687641at2759"/>
<dbReference type="InterPro" id="IPR021765">
    <property type="entry name" value="UstYa-like"/>
</dbReference>
<dbReference type="STRING" id="357750.A0A2S6BZW7"/>
<dbReference type="PANTHER" id="PTHR33365:SF4">
    <property type="entry name" value="CYCLOCHLOROTINE BIOSYNTHESIS PROTEIN O"/>
    <property type="match status" value="1"/>
</dbReference>
<reference evidence="4" key="1">
    <citation type="journal article" date="2017" name="bioRxiv">
        <title>Conservation of a gene cluster reveals novel cercosporin biosynthetic mechanisms and extends production to the genus Colletotrichum.</title>
        <authorList>
            <person name="de Jonge R."/>
            <person name="Ebert M.K."/>
            <person name="Huitt-Roehl C.R."/>
            <person name="Pal P."/>
            <person name="Suttle J.C."/>
            <person name="Spanner R.E."/>
            <person name="Neubauer J.D."/>
            <person name="Jurick W.M.II."/>
            <person name="Stott K.A."/>
            <person name="Secor G.A."/>
            <person name="Thomma B.P.H.J."/>
            <person name="Van de Peer Y."/>
            <person name="Townsend C.A."/>
            <person name="Bolton M.D."/>
        </authorList>
    </citation>
    <scope>NUCLEOTIDE SEQUENCE [LARGE SCALE GENOMIC DNA]</scope>
    <source>
        <strain evidence="4">CBS538.71</strain>
    </source>
</reference>
<dbReference type="Pfam" id="PF11807">
    <property type="entry name" value="UstYa"/>
    <property type="match status" value="1"/>
</dbReference>
<evidence type="ECO:0000256" key="2">
    <source>
        <dbReference type="ARBA" id="ARBA00035112"/>
    </source>
</evidence>
<gene>
    <name evidence="3" type="ORF">CBER1_11270</name>
</gene>
<comment type="pathway">
    <text evidence="1">Mycotoxin biosynthesis.</text>
</comment>
<protein>
    <recommendedName>
        <fullName evidence="5">Oxidase ustYa</fullName>
    </recommendedName>
</protein>